<evidence type="ECO:0000313" key="2">
    <source>
        <dbReference type="Proteomes" id="UP000024635"/>
    </source>
</evidence>
<evidence type="ECO:0000313" key="1">
    <source>
        <dbReference type="EMBL" id="EYC42535.1"/>
    </source>
</evidence>
<gene>
    <name evidence="1" type="primary">Acey_s0528.g2986</name>
    <name evidence="1" type="ORF">Y032_0528g2986</name>
</gene>
<proteinExistence type="predicted"/>
<comment type="caution">
    <text evidence="1">The sequence shown here is derived from an EMBL/GenBank/DDBJ whole genome shotgun (WGS) entry which is preliminary data.</text>
</comment>
<protein>
    <submittedName>
        <fullName evidence="1">Uncharacterized protein</fullName>
    </submittedName>
</protein>
<dbReference type="EMBL" id="JARK01000128">
    <property type="protein sequence ID" value="EYC42535.1"/>
    <property type="molecule type" value="Genomic_DNA"/>
</dbReference>
<dbReference type="AlphaFoldDB" id="A0A016WSE8"/>
<reference evidence="2" key="1">
    <citation type="journal article" date="2015" name="Nat. Genet.">
        <title>The genome and transcriptome of the zoonotic hookworm Ancylostoma ceylanicum identify infection-specific gene families.</title>
        <authorList>
            <person name="Schwarz E.M."/>
            <person name="Hu Y."/>
            <person name="Antoshechkin I."/>
            <person name="Miller M.M."/>
            <person name="Sternberg P.W."/>
            <person name="Aroian R.V."/>
        </authorList>
    </citation>
    <scope>NUCLEOTIDE SEQUENCE</scope>
    <source>
        <strain evidence="2">HY135</strain>
    </source>
</reference>
<sequence>MAHAQLCQCKAYARGLQLIEDTIFHPERTLFLTDEEHEEYRIAEEEISEATAETVAVMFSVRRPATVCMTTASLLNATATLGIFKAHLLGIRTIIYDMASQISPGARLCCAHGALPTRSSHLH</sequence>
<dbReference type="Proteomes" id="UP000024635">
    <property type="component" value="Unassembled WGS sequence"/>
</dbReference>
<name>A0A016WSE8_9BILA</name>
<keyword evidence="2" id="KW-1185">Reference proteome</keyword>
<accession>A0A016WSE8</accession>
<organism evidence="1 2">
    <name type="scientific">Ancylostoma ceylanicum</name>
    <dbReference type="NCBI Taxonomy" id="53326"/>
    <lineage>
        <taxon>Eukaryota</taxon>
        <taxon>Metazoa</taxon>
        <taxon>Ecdysozoa</taxon>
        <taxon>Nematoda</taxon>
        <taxon>Chromadorea</taxon>
        <taxon>Rhabditida</taxon>
        <taxon>Rhabditina</taxon>
        <taxon>Rhabditomorpha</taxon>
        <taxon>Strongyloidea</taxon>
        <taxon>Ancylostomatidae</taxon>
        <taxon>Ancylostomatinae</taxon>
        <taxon>Ancylostoma</taxon>
    </lineage>
</organism>